<comment type="similarity">
    <text evidence="1">Belongs to the ROK (NagC/XylR) family.</text>
</comment>
<gene>
    <name evidence="2" type="ORF">GMA92_11975</name>
</gene>
<dbReference type="EMBL" id="WMQE01000030">
    <property type="protein sequence ID" value="MTK22127.1"/>
    <property type="molecule type" value="Genomic_DNA"/>
</dbReference>
<dbReference type="RefSeq" id="WP_006783989.1">
    <property type="nucleotide sequence ID" value="NZ_CABJBH010000001.1"/>
</dbReference>
<dbReference type="GeneID" id="60057748"/>
<evidence type="ECO:0000313" key="2">
    <source>
        <dbReference type="EMBL" id="MTK22127.1"/>
    </source>
</evidence>
<reference evidence="2 3" key="1">
    <citation type="journal article" date="2019" name="Nat. Med.">
        <title>A library of human gut bacterial isolates paired with longitudinal multiomics data enables mechanistic microbiome research.</title>
        <authorList>
            <person name="Poyet M."/>
            <person name="Groussin M."/>
            <person name="Gibbons S.M."/>
            <person name="Avila-Pacheco J."/>
            <person name="Jiang X."/>
            <person name="Kearney S.M."/>
            <person name="Perrotta A.R."/>
            <person name="Berdy B."/>
            <person name="Zhao S."/>
            <person name="Lieberman T.D."/>
            <person name="Swanson P.K."/>
            <person name="Smith M."/>
            <person name="Roesemann S."/>
            <person name="Alexander J.E."/>
            <person name="Rich S.A."/>
            <person name="Livny J."/>
            <person name="Vlamakis H."/>
            <person name="Clish C."/>
            <person name="Bullock K."/>
            <person name="Deik A."/>
            <person name="Scott J."/>
            <person name="Pierce K.A."/>
            <person name="Xavier R.J."/>
            <person name="Alm E.J."/>
        </authorList>
    </citation>
    <scope>NUCLEOTIDE SEQUENCE [LARGE SCALE GENOMIC DNA]</scope>
    <source>
        <strain evidence="2 3">BIOML-A198</strain>
    </source>
</reference>
<dbReference type="Pfam" id="PF00480">
    <property type="entry name" value="ROK"/>
    <property type="match status" value="1"/>
</dbReference>
<sequence length="316" mass="33183">MEPLYIGVDLGGTKIYTAIANERGEILNEEVVPTEASKGPEQIIEKMISSIKKVSTGINLDRIKAIGIGSPGPLDVKNGLIVSPPNLPIRNFNVVEAIKNEFQIPTFLDNDANAATLGEYIFGAGKGCENMVYITASTGVGGGAILNGKLYRGSTSNALEVGHSTVDRNGRACGCGNRGCVESMSSGIYIEKMARDSVSSGMETTLSKYETVTAKEVFTEATNGDAVANQILSETLSYLGIAVANCANIFDPDKIVIGGGVTNGGPIVFEKINEEMNARCLAPIRENCKIEKAQLGGKAGVVGAIALALVEYQALN</sequence>
<dbReference type="CDD" id="cd24068">
    <property type="entry name" value="ASKHA_NBD_ROK_FnNanK-like"/>
    <property type="match status" value="1"/>
</dbReference>
<dbReference type="InterPro" id="IPR043129">
    <property type="entry name" value="ATPase_NBD"/>
</dbReference>
<protein>
    <submittedName>
        <fullName evidence="2">ROK family protein</fullName>
    </submittedName>
</protein>
<dbReference type="Proteomes" id="UP000487649">
    <property type="component" value="Unassembled WGS sequence"/>
</dbReference>
<organism evidence="2 3">
    <name type="scientific">Turicibacter sanguinis</name>
    <dbReference type="NCBI Taxonomy" id="154288"/>
    <lineage>
        <taxon>Bacteria</taxon>
        <taxon>Bacillati</taxon>
        <taxon>Bacillota</taxon>
        <taxon>Erysipelotrichia</taxon>
        <taxon>Erysipelotrichales</taxon>
        <taxon>Turicibacteraceae</taxon>
        <taxon>Turicibacter</taxon>
    </lineage>
</organism>
<dbReference type="InterPro" id="IPR000600">
    <property type="entry name" value="ROK"/>
</dbReference>
<dbReference type="Gene3D" id="3.30.420.40">
    <property type="match status" value="2"/>
</dbReference>
<evidence type="ECO:0000313" key="3">
    <source>
        <dbReference type="Proteomes" id="UP000487649"/>
    </source>
</evidence>
<name>A0A173RBN1_9FIRM</name>
<dbReference type="PANTHER" id="PTHR18964:SF149">
    <property type="entry name" value="BIFUNCTIONAL UDP-N-ACETYLGLUCOSAMINE 2-EPIMERASE_N-ACETYLMANNOSAMINE KINASE"/>
    <property type="match status" value="1"/>
</dbReference>
<dbReference type="AlphaFoldDB" id="A0A173RBN1"/>
<dbReference type="SUPFAM" id="SSF53067">
    <property type="entry name" value="Actin-like ATPase domain"/>
    <property type="match status" value="1"/>
</dbReference>
<proteinExistence type="inferred from homology"/>
<evidence type="ECO:0000256" key="1">
    <source>
        <dbReference type="ARBA" id="ARBA00006479"/>
    </source>
</evidence>
<dbReference type="PANTHER" id="PTHR18964">
    <property type="entry name" value="ROK (REPRESSOR, ORF, KINASE) FAMILY"/>
    <property type="match status" value="1"/>
</dbReference>
<comment type="caution">
    <text evidence="2">The sequence shown here is derived from an EMBL/GenBank/DDBJ whole genome shotgun (WGS) entry which is preliminary data.</text>
</comment>
<dbReference type="OrthoDB" id="9810372at2"/>
<accession>A0A173RBN1</accession>